<reference evidence="2" key="1">
    <citation type="journal article" date="2020" name="Genome Biol.">
        <title>Gamete binning: chromosome-level and haplotype-resolved genome assembly enabled by high-throughput single-cell sequencing of gamete genomes.</title>
        <authorList>
            <person name="Campoy J.A."/>
            <person name="Sun H."/>
            <person name="Goel M."/>
            <person name="Jiao W.-B."/>
            <person name="Folz-Donahue K."/>
            <person name="Wang N."/>
            <person name="Rubio M."/>
            <person name="Liu C."/>
            <person name="Kukat C."/>
            <person name="Ruiz D."/>
            <person name="Huettel B."/>
            <person name="Schneeberger K."/>
        </authorList>
    </citation>
    <scope>NUCLEOTIDE SEQUENCE [LARGE SCALE GENOMIC DNA]</scope>
    <source>
        <strain evidence="2">cv. Rojo Pasion</strain>
    </source>
</reference>
<proteinExistence type="predicted"/>
<evidence type="ECO:0008006" key="3">
    <source>
        <dbReference type="Google" id="ProtNLM"/>
    </source>
</evidence>
<dbReference type="OrthoDB" id="990022at2759"/>
<sequence length="147" mass="16395">MLSVVKKDREWALSLMRFFLWERLAAPLCSMVNYVIDPHRVIQNVVSAAMKYTQANSPVSDREAVALVDEGEASSWQPPKPGYLKLNIDGAWMKERKKAGLGAMIRNEMGILCGEVSAPTSVVCNLLVNSIHRCRSKGDTKSFNRVV</sequence>
<name>A0A6J5XMT2_PRUAR</name>
<dbReference type="AlphaFoldDB" id="A0A6J5XMT2"/>
<dbReference type="Proteomes" id="UP000507245">
    <property type="component" value="Unassembled WGS sequence"/>
</dbReference>
<evidence type="ECO:0000313" key="2">
    <source>
        <dbReference type="Proteomes" id="UP000507245"/>
    </source>
</evidence>
<gene>
    <name evidence="1" type="ORF">ORAREDHAP_LOCUS36186</name>
</gene>
<accession>A0A6J5XMT2</accession>
<organism evidence="1 2">
    <name type="scientific">Prunus armeniaca</name>
    <name type="common">Apricot</name>
    <name type="synonym">Armeniaca vulgaris</name>
    <dbReference type="NCBI Taxonomy" id="36596"/>
    <lineage>
        <taxon>Eukaryota</taxon>
        <taxon>Viridiplantae</taxon>
        <taxon>Streptophyta</taxon>
        <taxon>Embryophyta</taxon>
        <taxon>Tracheophyta</taxon>
        <taxon>Spermatophyta</taxon>
        <taxon>Magnoliopsida</taxon>
        <taxon>eudicotyledons</taxon>
        <taxon>Gunneridae</taxon>
        <taxon>Pentapetalae</taxon>
        <taxon>rosids</taxon>
        <taxon>fabids</taxon>
        <taxon>Rosales</taxon>
        <taxon>Rosaceae</taxon>
        <taxon>Amygdaloideae</taxon>
        <taxon>Amygdaleae</taxon>
        <taxon>Prunus</taxon>
    </lineage>
</organism>
<evidence type="ECO:0000313" key="1">
    <source>
        <dbReference type="EMBL" id="CAB4313315.1"/>
    </source>
</evidence>
<keyword evidence="2" id="KW-1185">Reference proteome</keyword>
<dbReference type="EMBL" id="CAEKKB010000006">
    <property type="protein sequence ID" value="CAB4313315.1"/>
    <property type="molecule type" value="Genomic_DNA"/>
</dbReference>
<protein>
    <recommendedName>
        <fullName evidence="3">RNase H type-1 domain-containing protein</fullName>
    </recommendedName>
</protein>